<evidence type="ECO:0000313" key="2">
    <source>
        <dbReference type="Proteomes" id="UP000642571"/>
    </source>
</evidence>
<protein>
    <submittedName>
        <fullName evidence="1">Uncharacterized protein</fullName>
    </submittedName>
</protein>
<sequence>MRKWIIYVIAALMTVLVVTPSVYAHDYKEGCHKNHHRTEAKQALVDELGLTKKEFNTYREEGNTLRQIILKAGKTPEEVKKSLKKKHEESLQKKVDEDWMTEKKKQAILEKFDEHFEKHLDHKHREKSSTNKKD</sequence>
<name>A0ABQ1QJR6_9BACI</name>
<organism evidence="1 2">
    <name type="scientific">Pontibacillus salipaludis</name>
    <dbReference type="NCBI Taxonomy" id="1697394"/>
    <lineage>
        <taxon>Bacteria</taxon>
        <taxon>Bacillati</taxon>
        <taxon>Bacillota</taxon>
        <taxon>Bacilli</taxon>
        <taxon>Bacillales</taxon>
        <taxon>Bacillaceae</taxon>
        <taxon>Pontibacillus</taxon>
    </lineage>
</organism>
<accession>A0ABQ1QJR6</accession>
<evidence type="ECO:0000313" key="1">
    <source>
        <dbReference type="EMBL" id="GGD29480.1"/>
    </source>
</evidence>
<keyword evidence="2" id="KW-1185">Reference proteome</keyword>
<gene>
    <name evidence="1" type="ORF">GCM10011389_41280</name>
</gene>
<comment type="caution">
    <text evidence="1">The sequence shown here is derived from an EMBL/GenBank/DDBJ whole genome shotgun (WGS) entry which is preliminary data.</text>
</comment>
<dbReference type="Proteomes" id="UP000642571">
    <property type="component" value="Unassembled WGS sequence"/>
</dbReference>
<reference evidence="2" key="1">
    <citation type="journal article" date="2019" name="Int. J. Syst. Evol. Microbiol.">
        <title>The Global Catalogue of Microorganisms (GCM) 10K type strain sequencing project: providing services to taxonomists for standard genome sequencing and annotation.</title>
        <authorList>
            <consortium name="The Broad Institute Genomics Platform"/>
            <consortium name="The Broad Institute Genome Sequencing Center for Infectious Disease"/>
            <person name="Wu L."/>
            <person name="Ma J."/>
        </authorList>
    </citation>
    <scope>NUCLEOTIDE SEQUENCE [LARGE SCALE GENOMIC DNA]</scope>
    <source>
        <strain evidence="2">CGMCC 1.15353</strain>
    </source>
</reference>
<dbReference type="EMBL" id="BMIN01000031">
    <property type="protein sequence ID" value="GGD29480.1"/>
    <property type="molecule type" value="Genomic_DNA"/>
</dbReference>
<proteinExistence type="predicted"/>
<dbReference type="RefSeq" id="WP_188656215.1">
    <property type="nucleotide sequence ID" value="NZ_BMIN01000031.1"/>
</dbReference>